<dbReference type="SUPFAM" id="SSF53850">
    <property type="entry name" value="Periplasmic binding protein-like II"/>
    <property type="match status" value="1"/>
</dbReference>
<gene>
    <name evidence="2" type="ORF">OHT75_03555</name>
</gene>
<keyword evidence="1" id="KW-0812">Transmembrane</keyword>
<dbReference type="Gene3D" id="3.40.190.10">
    <property type="entry name" value="Periplasmic binding protein-like II"/>
    <property type="match status" value="2"/>
</dbReference>
<sequence>MAIGYFSLKRLNHKVIYDGVALCRVIDLFLPIITLLFLLCFNYGVNASQALSVNTPPVKGTVLQVRIPMDKDLVENHVSYFPKLLALALDKTVSTDGPYKISYLNEKYTTHRLIAELSKDTHLLNVMWTANSTERQGQIRPIKISILKGLNSYRIFLIRKEDALRFQNIHSLDDLRGLIAGQGAQWPDADVMAANDMPLITATQSDSLFPMLANKRFDYFPRGLYEIWAEQLSHANKGLVIEGSLLLNYPSPIYFFVNNNDTALANRIERGLKIAISDGSFDELFFSFEGFKKGWAELQNKNRTLLKLRSDFQDQD</sequence>
<organism evidence="2 3">
    <name type="scientific">Shewanella subflava</name>
    <dbReference type="NCBI Taxonomy" id="2986476"/>
    <lineage>
        <taxon>Bacteria</taxon>
        <taxon>Pseudomonadati</taxon>
        <taxon>Pseudomonadota</taxon>
        <taxon>Gammaproteobacteria</taxon>
        <taxon>Alteromonadales</taxon>
        <taxon>Shewanellaceae</taxon>
        <taxon>Shewanella</taxon>
    </lineage>
</organism>
<accession>A0ABT3I664</accession>
<comment type="caution">
    <text evidence="2">The sequence shown here is derived from an EMBL/GenBank/DDBJ whole genome shotgun (WGS) entry which is preliminary data.</text>
</comment>
<evidence type="ECO:0000256" key="1">
    <source>
        <dbReference type="SAM" id="Phobius"/>
    </source>
</evidence>
<keyword evidence="1" id="KW-1133">Transmembrane helix</keyword>
<feature type="transmembrane region" description="Helical" evidence="1">
    <location>
        <begin position="21"/>
        <end position="45"/>
    </location>
</feature>
<dbReference type="RefSeq" id="WP_264725063.1">
    <property type="nucleotide sequence ID" value="NZ_JAPDMX010000003.1"/>
</dbReference>
<reference evidence="2" key="1">
    <citation type="submission" date="2022-10" db="EMBL/GenBank/DDBJ databases">
        <title>Shewanella flava sp. nov, isolated from the estuary of the Fenhe River into the Yellow River.</title>
        <authorList>
            <person name="Li Y."/>
        </authorList>
    </citation>
    <scope>NUCLEOTIDE SEQUENCE</scope>
    <source>
        <strain evidence="2">FYR11-62</strain>
    </source>
</reference>
<evidence type="ECO:0000313" key="2">
    <source>
        <dbReference type="EMBL" id="MCW3171555.1"/>
    </source>
</evidence>
<evidence type="ECO:0000313" key="3">
    <source>
        <dbReference type="Proteomes" id="UP001163714"/>
    </source>
</evidence>
<protein>
    <submittedName>
        <fullName evidence="2">Transporter substrate-binding domain-containing protein</fullName>
    </submittedName>
</protein>
<keyword evidence="1" id="KW-0472">Membrane</keyword>
<proteinExistence type="predicted"/>
<dbReference type="EMBL" id="JAPDMX010000003">
    <property type="protein sequence ID" value="MCW3171555.1"/>
    <property type="molecule type" value="Genomic_DNA"/>
</dbReference>
<dbReference type="Proteomes" id="UP001163714">
    <property type="component" value="Unassembled WGS sequence"/>
</dbReference>
<name>A0ABT3I664_9GAMM</name>
<keyword evidence="3" id="KW-1185">Reference proteome</keyword>